<proteinExistence type="predicted"/>
<keyword evidence="3" id="KW-1185">Reference proteome</keyword>
<feature type="compositionally biased region" description="Polar residues" evidence="1">
    <location>
        <begin position="129"/>
        <end position="145"/>
    </location>
</feature>
<gene>
    <name evidence="2" type="ORF">L596_025797</name>
</gene>
<dbReference type="AlphaFoldDB" id="A0A4U5M8T6"/>
<evidence type="ECO:0000313" key="2">
    <source>
        <dbReference type="EMBL" id="TKR65387.1"/>
    </source>
</evidence>
<dbReference type="EMBL" id="AZBU02000009">
    <property type="protein sequence ID" value="TKR65387.1"/>
    <property type="molecule type" value="Genomic_DNA"/>
</dbReference>
<organism evidence="2 3">
    <name type="scientific">Steinernema carpocapsae</name>
    <name type="common">Entomopathogenic nematode</name>
    <dbReference type="NCBI Taxonomy" id="34508"/>
    <lineage>
        <taxon>Eukaryota</taxon>
        <taxon>Metazoa</taxon>
        <taxon>Ecdysozoa</taxon>
        <taxon>Nematoda</taxon>
        <taxon>Chromadorea</taxon>
        <taxon>Rhabditida</taxon>
        <taxon>Tylenchina</taxon>
        <taxon>Panagrolaimomorpha</taxon>
        <taxon>Strongyloidoidea</taxon>
        <taxon>Steinernematidae</taxon>
        <taxon>Steinernema</taxon>
    </lineage>
</organism>
<protein>
    <submittedName>
        <fullName evidence="2">Uncharacterized protein</fullName>
    </submittedName>
</protein>
<sequence length="145" mass="16145">MSKPKPKMPQEAIPSLLSPLFERSSLEPTTPAARRLRRKNHIEKLPKKGHTQPSTPSFETHMSGFTCFCRGVKLEEVLGRSQGRFSAAPNTDFWSPSIRSTSVKASRLKPPSAKTPTQPKLDFLHCPNPTLSSVRRSPNRPTSRG</sequence>
<reference evidence="2 3" key="2">
    <citation type="journal article" date="2019" name="G3 (Bethesda)">
        <title>Hybrid Assembly of the Genome of the Entomopathogenic Nematode Steinernema carpocapsae Identifies the X-Chromosome.</title>
        <authorList>
            <person name="Serra L."/>
            <person name="Macchietto M."/>
            <person name="Macias-Munoz A."/>
            <person name="McGill C.J."/>
            <person name="Rodriguez I.M."/>
            <person name="Rodriguez B."/>
            <person name="Murad R."/>
            <person name="Mortazavi A."/>
        </authorList>
    </citation>
    <scope>NUCLEOTIDE SEQUENCE [LARGE SCALE GENOMIC DNA]</scope>
    <source>
        <strain evidence="2 3">ALL</strain>
    </source>
</reference>
<evidence type="ECO:0000313" key="3">
    <source>
        <dbReference type="Proteomes" id="UP000298663"/>
    </source>
</evidence>
<feature type="region of interest" description="Disordered" evidence="1">
    <location>
        <begin position="1"/>
        <end position="60"/>
    </location>
</feature>
<dbReference type="Proteomes" id="UP000298663">
    <property type="component" value="Unassembled WGS sequence"/>
</dbReference>
<evidence type="ECO:0000256" key="1">
    <source>
        <dbReference type="SAM" id="MobiDB-lite"/>
    </source>
</evidence>
<reference evidence="2 3" key="1">
    <citation type="journal article" date="2015" name="Genome Biol.">
        <title>Comparative genomics of Steinernema reveals deeply conserved gene regulatory networks.</title>
        <authorList>
            <person name="Dillman A.R."/>
            <person name="Macchietto M."/>
            <person name="Porter C.F."/>
            <person name="Rogers A."/>
            <person name="Williams B."/>
            <person name="Antoshechkin I."/>
            <person name="Lee M.M."/>
            <person name="Goodwin Z."/>
            <person name="Lu X."/>
            <person name="Lewis E.E."/>
            <person name="Goodrich-Blair H."/>
            <person name="Stock S.P."/>
            <person name="Adams B.J."/>
            <person name="Sternberg P.W."/>
            <person name="Mortazavi A."/>
        </authorList>
    </citation>
    <scope>NUCLEOTIDE SEQUENCE [LARGE SCALE GENOMIC DNA]</scope>
    <source>
        <strain evidence="2 3">ALL</strain>
    </source>
</reference>
<name>A0A4U5M8T6_STECR</name>
<feature type="region of interest" description="Disordered" evidence="1">
    <location>
        <begin position="85"/>
        <end position="145"/>
    </location>
</feature>
<feature type="compositionally biased region" description="Polar residues" evidence="1">
    <location>
        <begin position="88"/>
        <end position="104"/>
    </location>
</feature>
<accession>A0A4U5M8T6</accession>
<comment type="caution">
    <text evidence="2">The sequence shown here is derived from an EMBL/GenBank/DDBJ whole genome shotgun (WGS) entry which is preliminary data.</text>
</comment>
<feature type="compositionally biased region" description="Polar residues" evidence="1">
    <location>
        <begin position="51"/>
        <end position="60"/>
    </location>
</feature>